<feature type="region of interest" description="Disordered" evidence="1">
    <location>
        <begin position="123"/>
        <end position="226"/>
    </location>
</feature>
<feature type="non-terminal residue" evidence="2">
    <location>
        <position position="381"/>
    </location>
</feature>
<dbReference type="EMBL" id="CADCTV010000126">
    <property type="protein sequence ID" value="CAA9302153.1"/>
    <property type="molecule type" value="Genomic_DNA"/>
</dbReference>
<accession>A0A6J4KCJ6</accession>
<feature type="region of interest" description="Disordered" evidence="1">
    <location>
        <begin position="1"/>
        <end position="106"/>
    </location>
</feature>
<feature type="compositionally biased region" description="Low complexity" evidence="1">
    <location>
        <begin position="44"/>
        <end position="56"/>
    </location>
</feature>
<evidence type="ECO:0000256" key="1">
    <source>
        <dbReference type="SAM" id="MobiDB-lite"/>
    </source>
</evidence>
<organism evidence="2">
    <name type="scientific">uncultured Gemmatimonadota bacterium</name>
    <dbReference type="NCBI Taxonomy" id="203437"/>
    <lineage>
        <taxon>Bacteria</taxon>
        <taxon>Pseudomonadati</taxon>
        <taxon>Gemmatimonadota</taxon>
        <taxon>environmental samples</taxon>
    </lineage>
</organism>
<feature type="region of interest" description="Disordered" evidence="1">
    <location>
        <begin position="269"/>
        <end position="361"/>
    </location>
</feature>
<feature type="compositionally biased region" description="Gly residues" evidence="1">
    <location>
        <begin position="166"/>
        <end position="181"/>
    </location>
</feature>
<protein>
    <submittedName>
        <fullName evidence="2">Uncharacterized protein</fullName>
    </submittedName>
</protein>
<proteinExistence type="predicted"/>
<gene>
    <name evidence="2" type="ORF">AVDCRST_MAG89-547</name>
</gene>
<feature type="compositionally biased region" description="Basic and acidic residues" evidence="1">
    <location>
        <begin position="306"/>
        <end position="357"/>
    </location>
</feature>
<feature type="compositionally biased region" description="Low complexity" evidence="1">
    <location>
        <begin position="123"/>
        <end position="132"/>
    </location>
</feature>
<sequence length="381" mass="40264">EPHPHHPAGPRGAPGQLRRQGDPHPPRRAGRSARRPGRSRRGARPVAAGPPAEPVGRLGGQPGHAVLPFSAPVQQQPGAHAKGGERAHLHRGRGAAVPHDRRPALRHQLGAGARLSQRVGVLGPAPAALAGPRRTRGRGRPGGVQQRGERGGWRAVRRAALRRPAAGGGRARPFGPDGGGRTPVRRRGRGNAQDQPLLRRGGRRRRAAGPARGRGGGVERGAAPGDPADAPLAFAAGLQLQRLHAAGNVVRRRRRALRVRVHGAADAGALVRPAGGGGQRAPAPCSPGGRHALHGARGAGDAGGDEELRVHARPPRDRRREHGGVDQRRPDGAHRNRHERQLRLGADPARRKVEPHLRPARHLRLHLHPASVHEGSGDRPM</sequence>
<dbReference type="AlphaFoldDB" id="A0A6J4KCJ6"/>
<reference evidence="2" key="1">
    <citation type="submission" date="2020-02" db="EMBL/GenBank/DDBJ databases">
        <authorList>
            <person name="Meier V. D."/>
        </authorList>
    </citation>
    <scope>NUCLEOTIDE SEQUENCE</scope>
    <source>
        <strain evidence="2">AVDCRST_MAG89</strain>
    </source>
</reference>
<feature type="compositionally biased region" description="Basic residues" evidence="1">
    <location>
        <begin position="26"/>
        <end position="43"/>
    </location>
</feature>
<evidence type="ECO:0000313" key="2">
    <source>
        <dbReference type="EMBL" id="CAA9302153.1"/>
    </source>
</evidence>
<feature type="non-terminal residue" evidence="2">
    <location>
        <position position="1"/>
    </location>
</feature>
<name>A0A6J4KCJ6_9BACT</name>